<reference evidence="5" key="1">
    <citation type="journal article" date="2019" name="Int. J. Syst. Evol. Microbiol.">
        <title>The Global Catalogue of Microorganisms (GCM) 10K type strain sequencing project: providing services to taxonomists for standard genome sequencing and annotation.</title>
        <authorList>
            <consortium name="The Broad Institute Genomics Platform"/>
            <consortium name="The Broad Institute Genome Sequencing Center for Infectious Disease"/>
            <person name="Wu L."/>
            <person name="Ma J."/>
        </authorList>
    </citation>
    <scope>NUCLEOTIDE SEQUENCE [LARGE SCALE GENOMIC DNA]</scope>
    <source>
        <strain evidence="5">CGMCC 1.15474</strain>
    </source>
</reference>
<evidence type="ECO:0000313" key="4">
    <source>
        <dbReference type="EMBL" id="MFD2213488.1"/>
    </source>
</evidence>
<keyword evidence="2" id="KW-0378">Hydrolase</keyword>
<dbReference type="InterPro" id="IPR037459">
    <property type="entry name" value="RhgT-like"/>
</dbReference>
<dbReference type="RefSeq" id="WP_379050823.1">
    <property type="nucleotide sequence ID" value="NZ_JBHUIK010000001.1"/>
</dbReference>
<evidence type="ECO:0000256" key="1">
    <source>
        <dbReference type="ARBA" id="ARBA00008668"/>
    </source>
</evidence>
<dbReference type="Gene3D" id="3.40.50.1110">
    <property type="entry name" value="SGNH hydrolase"/>
    <property type="match status" value="1"/>
</dbReference>
<name>A0ABW5BXC4_9BACI</name>
<dbReference type="Pfam" id="PF13472">
    <property type="entry name" value="Lipase_GDSL_2"/>
    <property type="match status" value="1"/>
</dbReference>
<comment type="caution">
    <text evidence="4">The sequence shown here is derived from an EMBL/GenBank/DDBJ whole genome shotgun (WGS) entry which is preliminary data.</text>
</comment>
<keyword evidence="5" id="KW-1185">Reference proteome</keyword>
<accession>A0ABW5BXC4</accession>
<evidence type="ECO:0000259" key="3">
    <source>
        <dbReference type="Pfam" id="PF13472"/>
    </source>
</evidence>
<evidence type="ECO:0000313" key="5">
    <source>
        <dbReference type="Proteomes" id="UP001597318"/>
    </source>
</evidence>
<sequence>MTVDKQTIYIAGDSTAANCPEAEAPMAGWGQLFHTFFIDNIRIQNEAMGGRSSNSFIEEGRLQAILEQMKPNDYLFIQFGHNDQKSYGTEPYTSYQEHLAQYILGAREKKAIPILLTSVQRRTFTEDGKIENTLGEYPEAMRQLAARLDVPLIDMWAKTKELYERFGIEDSKRLFTILLPNVHHNYPEGIEDNTHFSEVGALEIGKLVIEGMKELQLPVVSHLKQKF</sequence>
<comment type="similarity">
    <text evidence="1">Belongs to the 'GDSL' lipolytic enzyme family.</text>
</comment>
<dbReference type="PANTHER" id="PTHR43695:SF1">
    <property type="entry name" value="RHAMNOGALACTURONAN ACETYLESTERASE"/>
    <property type="match status" value="1"/>
</dbReference>
<dbReference type="EMBL" id="JBHUIK010000001">
    <property type="protein sequence ID" value="MFD2213488.1"/>
    <property type="molecule type" value="Genomic_DNA"/>
</dbReference>
<protein>
    <submittedName>
        <fullName evidence="4">Rhamnogalacturonan acetylesterase</fullName>
    </submittedName>
</protein>
<dbReference type="SUPFAM" id="SSF52266">
    <property type="entry name" value="SGNH hydrolase"/>
    <property type="match status" value="1"/>
</dbReference>
<dbReference type="Proteomes" id="UP001597318">
    <property type="component" value="Unassembled WGS sequence"/>
</dbReference>
<feature type="domain" description="SGNH hydrolase-type esterase" evidence="3">
    <location>
        <begin position="12"/>
        <end position="158"/>
    </location>
</feature>
<evidence type="ECO:0000256" key="2">
    <source>
        <dbReference type="ARBA" id="ARBA00022801"/>
    </source>
</evidence>
<dbReference type="CDD" id="cd01821">
    <property type="entry name" value="Rhamnogalacturan_acetylesterase_like"/>
    <property type="match status" value="1"/>
</dbReference>
<dbReference type="InterPro" id="IPR036514">
    <property type="entry name" value="SGNH_hydro_sf"/>
</dbReference>
<proteinExistence type="inferred from homology"/>
<dbReference type="PANTHER" id="PTHR43695">
    <property type="entry name" value="PUTATIVE (AFU_ORTHOLOGUE AFUA_2G17250)-RELATED"/>
    <property type="match status" value="1"/>
</dbReference>
<dbReference type="InterPro" id="IPR013830">
    <property type="entry name" value="SGNH_hydro"/>
</dbReference>
<gene>
    <name evidence="4" type="ORF">ACFSKK_07240</name>
</gene>
<organism evidence="4 5">
    <name type="scientific">Metabacillus endolithicus</name>
    <dbReference type="NCBI Taxonomy" id="1535204"/>
    <lineage>
        <taxon>Bacteria</taxon>
        <taxon>Bacillati</taxon>
        <taxon>Bacillota</taxon>
        <taxon>Bacilli</taxon>
        <taxon>Bacillales</taxon>
        <taxon>Bacillaceae</taxon>
        <taxon>Metabacillus</taxon>
    </lineage>
</organism>